<name>A0A1U7LVD1_NEOID</name>
<evidence type="ECO:0000313" key="3">
    <source>
        <dbReference type="Proteomes" id="UP000186594"/>
    </source>
</evidence>
<reference evidence="2 3" key="1">
    <citation type="submission" date="2016-04" db="EMBL/GenBank/DDBJ databases">
        <title>Evolutionary innovation and constraint leading to complex multicellularity in the Ascomycota.</title>
        <authorList>
            <person name="Cisse O."/>
            <person name="Nguyen A."/>
            <person name="Hewitt D.A."/>
            <person name="Jedd G."/>
            <person name="Stajich J.E."/>
        </authorList>
    </citation>
    <scope>NUCLEOTIDE SEQUENCE [LARGE SCALE GENOMIC DNA]</scope>
    <source>
        <strain evidence="2 3">DAH-3</strain>
    </source>
</reference>
<feature type="region of interest" description="Disordered" evidence="1">
    <location>
        <begin position="1"/>
        <end position="26"/>
    </location>
</feature>
<dbReference type="EMBL" id="LXFE01000157">
    <property type="protein sequence ID" value="OLL26617.1"/>
    <property type="molecule type" value="Genomic_DNA"/>
</dbReference>
<protein>
    <submittedName>
        <fullName evidence="2">Uncharacterized protein</fullName>
    </submittedName>
</protein>
<feature type="region of interest" description="Disordered" evidence="1">
    <location>
        <begin position="151"/>
        <end position="185"/>
    </location>
</feature>
<gene>
    <name evidence="2" type="ORF">NEOLI_000069</name>
</gene>
<accession>A0A1U7LVD1</accession>
<evidence type="ECO:0000313" key="2">
    <source>
        <dbReference type="EMBL" id="OLL26617.1"/>
    </source>
</evidence>
<sequence length="185" mass="20992">MTPKAKIAPLQTTSPPLTHPTPDRKCLDDLAASMDSLDNDTLRKGLSDALDYIKHLEQDLKNSRLEANHHLFQLRILTIESDQRLQRESVERKLQNQQMKTLLRKGQAMQFKMKQSESGYKRRIAEFLAAPVIPKSEALDHLGRIATERLAKSRKKSSSSMANLGSPFAFSPRRRANPSGDSRMR</sequence>
<organism evidence="2 3">
    <name type="scientific">Neolecta irregularis (strain DAH-3)</name>
    <dbReference type="NCBI Taxonomy" id="1198029"/>
    <lineage>
        <taxon>Eukaryota</taxon>
        <taxon>Fungi</taxon>
        <taxon>Dikarya</taxon>
        <taxon>Ascomycota</taxon>
        <taxon>Taphrinomycotina</taxon>
        <taxon>Neolectales</taxon>
        <taxon>Neolectaceae</taxon>
        <taxon>Neolecta</taxon>
    </lineage>
</organism>
<proteinExistence type="predicted"/>
<dbReference type="Proteomes" id="UP000186594">
    <property type="component" value="Unassembled WGS sequence"/>
</dbReference>
<dbReference type="AlphaFoldDB" id="A0A1U7LVD1"/>
<comment type="caution">
    <text evidence="2">The sequence shown here is derived from an EMBL/GenBank/DDBJ whole genome shotgun (WGS) entry which is preliminary data.</text>
</comment>
<keyword evidence="3" id="KW-1185">Reference proteome</keyword>
<evidence type="ECO:0000256" key="1">
    <source>
        <dbReference type="SAM" id="MobiDB-lite"/>
    </source>
</evidence>